<accession>A0A2P5DFJ7</accession>
<feature type="compositionally biased region" description="Polar residues" evidence="4">
    <location>
        <begin position="173"/>
        <end position="188"/>
    </location>
</feature>
<comment type="subcellular location">
    <subcellularLocation>
        <location evidence="1">Membrane</location>
    </subcellularLocation>
</comment>
<dbReference type="Gene3D" id="3.30.450.50">
    <property type="entry name" value="Longin domain"/>
    <property type="match status" value="1"/>
</dbReference>
<keyword evidence="7" id="KW-1185">Reference proteome</keyword>
<dbReference type="InterPro" id="IPR011012">
    <property type="entry name" value="Longin-like_dom_sf"/>
</dbReference>
<dbReference type="PANTHER" id="PTHR47461">
    <property type="entry name" value="PHYTOLONGIN PHYL1.2"/>
    <property type="match status" value="1"/>
</dbReference>
<dbReference type="OrthoDB" id="1918034at2759"/>
<evidence type="ECO:0000313" key="7">
    <source>
        <dbReference type="Proteomes" id="UP000237105"/>
    </source>
</evidence>
<dbReference type="EMBL" id="JXTB01000041">
    <property type="protein sequence ID" value="PON72051.1"/>
    <property type="molecule type" value="Genomic_DNA"/>
</dbReference>
<evidence type="ECO:0000256" key="2">
    <source>
        <dbReference type="ARBA" id="ARBA00008025"/>
    </source>
</evidence>
<dbReference type="SUPFAM" id="SSF64356">
    <property type="entry name" value="SNARE-like"/>
    <property type="match status" value="1"/>
</dbReference>
<gene>
    <name evidence="6" type="ORF">PanWU01x14_068930</name>
</gene>
<dbReference type="InterPro" id="IPR010908">
    <property type="entry name" value="Longin_dom"/>
</dbReference>
<evidence type="ECO:0000256" key="4">
    <source>
        <dbReference type="SAM" id="MobiDB-lite"/>
    </source>
</evidence>
<dbReference type="InterPro" id="IPR044783">
    <property type="entry name" value="PHYL"/>
</dbReference>
<organism evidence="6 7">
    <name type="scientific">Parasponia andersonii</name>
    <name type="common">Sponia andersonii</name>
    <dbReference type="NCBI Taxonomy" id="3476"/>
    <lineage>
        <taxon>Eukaryota</taxon>
        <taxon>Viridiplantae</taxon>
        <taxon>Streptophyta</taxon>
        <taxon>Embryophyta</taxon>
        <taxon>Tracheophyta</taxon>
        <taxon>Spermatophyta</taxon>
        <taxon>Magnoliopsida</taxon>
        <taxon>eudicotyledons</taxon>
        <taxon>Gunneridae</taxon>
        <taxon>Pentapetalae</taxon>
        <taxon>rosids</taxon>
        <taxon>fabids</taxon>
        <taxon>Rosales</taxon>
        <taxon>Cannabaceae</taxon>
        <taxon>Parasponia</taxon>
    </lineage>
</organism>
<name>A0A2P5DFJ7_PARAD</name>
<evidence type="ECO:0000313" key="6">
    <source>
        <dbReference type="EMBL" id="PON72051.1"/>
    </source>
</evidence>
<keyword evidence="3" id="KW-0472">Membrane</keyword>
<evidence type="ECO:0000256" key="1">
    <source>
        <dbReference type="ARBA" id="ARBA00004370"/>
    </source>
</evidence>
<sequence>MVSNPDLIYYACIARDTTILAEFTKEPQLEDLARQCIQRTPPYHSMFSHTVRKRTYTFLIDDPFVYFAIFDEELDQSEGLWFLNRVKAGFEEGGGSKRGSENLNSHCFQAEFDSILKESVGLDMGLVDSTSSLSSVSQNLSLDSSRGGQSFGFTPLLGVKPVKGLKKKKRLSGESNGDSGKDSTTAENSVDAYDDVNGVSNREFTSTMQKSVSPYTGDRQKAKQFCLGFGCGLVEGSNALIAELRVLTGWNPTSLICSWEKFIDECLALNLVNNYTTEDSNICVSKRC</sequence>
<evidence type="ECO:0000256" key="3">
    <source>
        <dbReference type="ARBA" id="ARBA00023136"/>
    </source>
</evidence>
<dbReference type="CDD" id="cd14824">
    <property type="entry name" value="Longin"/>
    <property type="match status" value="1"/>
</dbReference>
<protein>
    <submittedName>
        <fullName evidence="6">Longin domain containing protein</fullName>
    </submittedName>
</protein>
<proteinExistence type="inferred from homology"/>
<feature type="region of interest" description="Disordered" evidence="4">
    <location>
        <begin position="167"/>
        <end position="190"/>
    </location>
</feature>
<comment type="similarity">
    <text evidence="2">Belongs to the synaptobrevin family.</text>
</comment>
<evidence type="ECO:0000259" key="5">
    <source>
        <dbReference type="PROSITE" id="PS50859"/>
    </source>
</evidence>
<feature type="domain" description="Longin" evidence="5">
    <location>
        <begin position="12"/>
        <end position="116"/>
    </location>
</feature>
<dbReference type="AlphaFoldDB" id="A0A2P5DFJ7"/>
<reference evidence="7" key="1">
    <citation type="submission" date="2016-06" db="EMBL/GenBank/DDBJ databases">
        <title>Parallel loss of symbiosis genes in relatives of nitrogen-fixing non-legume Parasponia.</title>
        <authorList>
            <person name="Van Velzen R."/>
            <person name="Holmer R."/>
            <person name="Bu F."/>
            <person name="Rutten L."/>
            <person name="Van Zeijl A."/>
            <person name="Liu W."/>
            <person name="Santuari L."/>
            <person name="Cao Q."/>
            <person name="Sharma T."/>
            <person name="Shen D."/>
            <person name="Roswanjaya Y."/>
            <person name="Wardhani T."/>
            <person name="Kalhor M.S."/>
            <person name="Jansen J."/>
            <person name="Van den Hoogen J."/>
            <person name="Gungor B."/>
            <person name="Hartog M."/>
            <person name="Hontelez J."/>
            <person name="Verver J."/>
            <person name="Yang W.-C."/>
            <person name="Schijlen E."/>
            <person name="Repin R."/>
            <person name="Schilthuizen M."/>
            <person name="Schranz E."/>
            <person name="Heidstra R."/>
            <person name="Miyata K."/>
            <person name="Fedorova E."/>
            <person name="Kohlen W."/>
            <person name="Bisseling T."/>
            <person name="Smit S."/>
            <person name="Geurts R."/>
        </authorList>
    </citation>
    <scope>NUCLEOTIDE SEQUENCE [LARGE SCALE GENOMIC DNA]</scope>
    <source>
        <strain evidence="7">cv. WU1-14</strain>
    </source>
</reference>
<dbReference type="PROSITE" id="PS50859">
    <property type="entry name" value="LONGIN"/>
    <property type="match status" value="1"/>
</dbReference>
<dbReference type="PANTHER" id="PTHR47461:SF3">
    <property type="entry name" value="PHYTOLONGIN PHYL2.2"/>
    <property type="match status" value="1"/>
</dbReference>
<dbReference type="Proteomes" id="UP000237105">
    <property type="component" value="Unassembled WGS sequence"/>
</dbReference>
<comment type="caution">
    <text evidence="6">The sequence shown here is derived from an EMBL/GenBank/DDBJ whole genome shotgun (WGS) entry which is preliminary data.</text>
</comment>
<dbReference type="SMART" id="SM01270">
    <property type="entry name" value="Longin"/>
    <property type="match status" value="1"/>
</dbReference>
<dbReference type="GO" id="GO:0016020">
    <property type="term" value="C:membrane"/>
    <property type="evidence" value="ECO:0007669"/>
    <property type="project" value="UniProtKB-SubCell"/>
</dbReference>